<organism evidence="8 9">
    <name type="scientific">Ramalina farinacea</name>
    <dbReference type="NCBI Taxonomy" id="258253"/>
    <lineage>
        <taxon>Eukaryota</taxon>
        <taxon>Fungi</taxon>
        <taxon>Dikarya</taxon>
        <taxon>Ascomycota</taxon>
        <taxon>Pezizomycotina</taxon>
        <taxon>Lecanoromycetes</taxon>
        <taxon>OSLEUM clade</taxon>
        <taxon>Lecanoromycetidae</taxon>
        <taxon>Lecanorales</taxon>
        <taxon>Lecanorineae</taxon>
        <taxon>Ramalinaceae</taxon>
        <taxon>Ramalina</taxon>
    </lineage>
</organism>
<evidence type="ECO:0000313" key="9">
    <source>
        <dbReference type="Proteomes" id="UP001161017"/>
    </source>
</evidence>
<dbReference type="GO" id="GO:0005886">
    <property type="term" value="C:plasma membrane"/>
    <property type="evidence" value="ECO:0007669"/>
    <property type="project" value="TreeGrafter"/>
</dbReference>
<dbReference type="GO" id="GO:0097038">
    <property type="term" value="C:perinuclear endoplasmic reticulum"/>
    <property type="evidence" value="ECO:0007669"/>
    <property type="project" value="TreeGrafter"/>
</dbReference>
<dbReference type="AlphaFoldDB" id="A0AA43TV13"/>
<feature type="compositionally biased region" description="Polar residues" evidence="5">
    <location>
        <begin position="197"/>
        <end position="210"/>
    </location>
</feature>
<keyword evidence="4" id="KW-0446">Lipid-binding</keyword>
<accession>A0AA43TV13</accession>
<feature type="compositionally biased region" description="Polar residues" evidence="5">
    <location>
        <begin position="441"/>
        <end position="454"/>
    </location>
</feature>
<feature type="domain" description="GOLD" evidence="7">
    <location>
        <begin position="1"/>
        <end position="148"/>
    </location>
</feature>
<evidence type="ECO:0000259" key="6">
    <source>
        <dbReference type="PROSITE" id="PS50003"/>
    </source>
</evidence>
<dbReference type="FunFam" id="2.30.29.30:FF:000369">
    <property type="entry name" value="Oxysterol binding protein"/>
    <property type="match status" value="1"/>
</dbReference>
<dbReference type="GO" id="GO:0032541">
    <property type="term" value="C:cortical endoplasmic reticulum"/>
    <property type="evidence" value="ECO:0007669"/>
    <property type="project" value="TreeGrafter"/>
</dbReference>
<evidence type="ECO:0000256" key="2">
    <source>
        <dbReference type="ARBA" id="ARBA00022448"/>
    </source>
</evidence>
<dbReference type="SUPFAM" id="SSF101576">
    <property type="entry name" value="Supernatant protein factor (SPF), C-terminal domain"/>
    <property type="match status" value="1"/>
</dbReference>
<keyword evidence="9" id="KW-1185">Reference proteome</keyword>
<dbReference type="FunFam" id="2.40.160.120:FF:000001">
    <property type="entry name" value="Oxysterol-binding protein"/>
    <property type="match status" value="1"/>
</dbReference>
<keyword evidence="2" id="KW-0813">Transport</keyword>
<dbReference type="PANTHER" id="PTHR10972:SF203">
    <property type="entry name" value="OXYSTEROL-BINDING PROTEIN HOMOLOG 3"/>
    <property type="match status" value="1"/>
</dbReference>
<sequence>MAGMEQLEIHSKSYLLRWVNVKEDNTISWSIRPEKKSINFAIFKHPGSQSLSAPKLNSSMFEPPPSPGLPVEDAPHEAKSAHNAASTAAEKLKAIGLKPIQWCGTYESNKVNTGEYDVPSGGGGMYALVFDNTFSKSHSKKVTFVLLTYPTKSPPQASHHSHHIQGQEGLSSTSVKDSLSQQKTKLPYQPSFDSLPHLQSTTSQESANRNGSRDRAQQAPEVPGNARFFTGMLQKRRRKRHQGWARRFFSLDYNTSTLSYYHDRNTINLRGAIPLSLAALGANATTRQISIDSGAEIWHLRTTNQKDFEAWKHALELANTPTDVATPIVGTRRSSAGRHFSVQKDSPAEEREWQHVEALLSKVKASRDVARMIAKDTDPKYLPSPVLKQSFPVSATSSPLESSSEHSSNDYFAESANARRPFWKRKPSSDRPMPGAFRRSVSATPSINASQRSAPPTPHGTFPTALETRALTTHAEDGIHDHCLSLLRQLDAIVGDFDVLVREGNRRREPLSQSTLSRRSIDSQDDEFFDAEGGNTSQLLDIHLETDEELSDRGVVDDGDSSSESEVEAPGSIHMSGKAKAPNDAGYPSKPDQLPPLPCPAIKRRHVVRPPSVGPPSLIGFLRKNMGKDMSTIAMPVSANEPMSLLQRIAEMLEYSELLDQAAGAKSSAEGLSFVTAFAISQLSSARVKDRAIRKPFNPMLGETFELVREDRQFRFLAEKISHRPVGLACQAESPNWCLTHSPRPSQKFWGKSAELTTDGKVRVILHSTGEKFSWTPATSFLRNVIAGEKYVEPFGTMTVVNETSGEKSVATFKAGGMFSGRSEDVTVQMYDSQSSAMPLGLVGRWTSSLHVTENGNVRSTGNPIWTVADLAPDAAKRYGFTDFAASLNEITGIEKDRLPPTDSRLRPDQRAVEDGDLDSAESVKKTLEEAQRERRKVMEDRGVEWQPQWFQKMDAGDGEDVWIETRGKLGYWDRRLAGTWDGIDNVFAI</sequence>
<dbReference type="PROSITE" id="PS50003">
    <property type="entry name" value="PH_DOMAIN"/>
    <property type="match status" value="1"/>
</dbReference>
<dbReference type="GO" id="GO:0035621">
    <property type="term" value="P:ER to Golgi ceramide transport"/>
    <property type="evidence" value="ECO:0007669"/>
    <property type="project" value="TreeGrafter"/>
</dbReference>
<evidence type="ECO:0000256" key="4">
    <source>
        <dbReference type="ARBA" id="ARBA00023121"/>
    </source>
</evidence>
<dbReference type="InterPro" id="IPR000648">
    <property type="entry name" value="Oxysterol-bd"/>
</dbReference>
<dbReference type="SMART" id="SM00233">
    <property type="entry name" value="PH"/>
    <property type="match status" value="1"/>
</dbReference>
<feature type="region of interest" description="Disordered" evidence="5">
    <location>
        <begin position="152"/>
        <end position="227"/>
    </location>
</feature>
<dbReference type="Gene3D" id="3.30.70.3490">
    <property type="match status" value="1"/>
</dbReference>
<dbReference type="EMBL" id="JAPUFD010000001">
    <property type="protein sequence ID" value="MDI1485252.1"/>
    <property type="molecule type" value="Genomic_DNA"/>
</dbReference>
<dbReference type="InterPro" id="IPR001849">
    <property type="entry name" value="PH_domain"/>
</dbReference>
<dbReference type="GO" id="GO:0032934">
    <property type="term" value="F:sterol binding"/>
    <property type="evidence" value="ECO:0007669"/>
    <property type="project" value="TreeGrafter"/>
</dbReference>
<dbReference type="GO" id="GO:0034727">
    <property type="term" value="P:piecemeal microautophagy of the nucleus"/>
    <property type="evidence" value="ECO:0007669"/>
    <property type="project" value="TreeGrafter"/>
</dbReference>
<proteinExistence type="inferred from homology"/>
<dbReference type="Proteomes" id="UP001161017">
    <property type="component" value="Unassembled WGS sequence"/>
</dbReference>
<dbReference type="InterPro" id="IPR036598">
    <property type="entry name" value="GOLD_dom_sf"/>
</dbReference>
<feature type="compositionally biased region" description="Polar residues" evidence="5">
    <location>
        <begin position="168"/>
        <end position="184"/>
    </location>
</feature>
<dbReference type="PROSITE" id="PS50866">
    <property type="entry name" value="GOLD"/>
    <property type="match status" value="1"/>
</dbReference>
<dbReference type="InterPro" id="IPR011993">
    <property type="entry name" value="PH-like_dom_sf"/>
</dbReference>
<dbReference type="GO" id="GO:0030011">
    <property type="term" value="P:maintenance of cell polarity"/>
    <property type="evidence" value="ECO:0007669"/>
    <property type="project" value="TreeGrafter"/>
</dbReference>
<evidence type="ECO:0000259" key="7">
    <source>
        <dbReference type="PROSITE" id="PS50866"/>
    </source>
</evidence>
<feature type="compositionally biased region" description="Acidic residues" evidence="5">
    <location>
        <begin position="557"/>
        <end position="567"/>
    </location>
</feature>
<keyword evidence="3" id="KW-0445">Lipid transport</keyword>
<dbReference type="Gene3D" id="2.60.120.680">
    <property type="entry name" value="GOLD domain"/>
    <property type="match status" value="1"/>
</dbReference>
<feature type="region of interest" description="Disordered" evidence="5">
    <location>
        <begin position="507"/>
        <end position="536"/>
    </location>
</feature>
<feature type="region of interest" description="Disordered" evidence="5">
    <location>
        <begin position="422"/>
        <end position="464"/>
    </location>
</feature>
<dbReference type="GO" id="GO:0006887">
    <property type="term" value="P:exocytosis"/>
    <property type="evidence" value="ECO:0007669"/>
    <property type="project" value="TreeGrafter"/>
</dbReference>
<gene>
    <name evidence="8" type="primary">OSH3</name>
    <name evidence="8" type="ORF">OHK93_000389</name>
</gene>
<evidence type="ECO:0000256" key="3">
    <source>
        <dbReference type="ARBA" id="ARBA00023055"/>
    </source>
</evidence>
<feature type="domain" description="PH" evidence="6">
    <location>
        <begin position="226"/>
        <end position="320"/>
    </location>
</feature>
<feature type="region of interest" description="Disordered" evidence="5">
    <location>
        <begin position="549"/>
        <end position="597"/>
    </location>
</feature>
<name>A0AA43TV13_9LECA</name>
<comment type="caution">
    <text evidence="8">The sequence shown here is derived from an EMBL/GenBank/DDBJ whole genome shotgun (WGS) entry which is preliminary data.</text>
</comment>
<dbReference type="InterPro" id="IPR009038">
    <property type="entry name" value="GOLD_dom"/>
</dbReference>
<dbReference type="Pfam" id="PF01237">
    <property type="entry name" value="Oxysterol_BP"/>
    <property type="match status" value="1"/>
</dbReference>
<feature type="region of interest" description="Disordered" evidence="5">
    <location>
        <begin position="392"/>
        <end position="411"/>
    </location>
</feature>
<reference evidence="8" key="1">
    <citation type="journal article" date="2023" name="Genome Biol. Evol.">
        <title>First Whole Genome Sequence and Flow Cytometry Genome Size Data for the Lichen-Forming Fungus Ramalina farinacea (Ascomycota).</title>
        <authorList>
            <person name="Llewellyn T."/>
            <person name="Mian S."/>
            <person name="Hill R."/>
            <person name="Leitch I.J."/>
            <person name="Gaya E."/>
        </authorList>
    </citation>
    <scope>NUCLEOTIDE SEQUENCE</scope>
    <source>
        <strain evidence="8">LIQ254RAFAR</strain>
    </source>
</reference>
<dbReference type="Pfam" id="PF15409">
    <property type="entry name" value="PH_8"/>
    <property type="match status" value="1"/>
</dbReference>
<dbReference type="GO" id="GO:0120009">
    <property type="term" value="P:intermembrane lipid transfer"/>
    <property type="evidence" value="ECO:0007669"/>
    <property type="project" value="UniProtKB-ARBA"/>
</dbReference>
<protein>
    <submittedName>
        <fullName evidence="8">Oxysterol-binding protein 3</fullName>
    </submittedName>
</protein>
<dbReference type="SUPFAM" id="SSF50729">
    <property type="entry name" value="PH domain-like"/>
    <property type="match status" value="1"/>
</dbReference>
<dbReference type="GO" id="GO:0006897">
    <property type="term" value="P:endocytosis"/>
    <property type="evidence" value="ECO:0007669"/>
    <property type="project" value="TreeGrafter"/>
</dbReference>
<evidence type="ECO:0000256" key="5">
    <source>
        <dbReference type="SAM" id="MobiDB-lite"/>
    </source>
</evidence>
<dbReference type="Gene3D" id="2.40.160.120">
    <property type="match status" value="1"/>
</dbReference>
<evidence type="ECO:0000313" key="8">
    <source>
        <dbReference type="EMBL" id="MDI1485252.1"/>
    </source>
</evidence>
<comment type="similarity">
    <text evidence="1">Belongs to the OSBP family.</text>
</comment>
<dbReference type="PANTHER" id="PTHR10972">
    <property type="entry name" value="OXYSTEROL-BINDING PROTEIN-RELATED"/>
    <property type="match status" value="1"/>
</dbReference>
<dbReference type="SUPFAM" id="SSF144000">
    <property type="entry name" value="Oxysterol-binding protein-like"/>
    <property type="match status" value="1"/>
</dbReference>
<evidence type="ECO:0000256" key="1">
    <source>
        <dbReference type="ARBA" id="ARBA00008842"/>
    </source>
</evidence>
<dbReference type="InterPro" id="IPR037239">
    <property type="entry name" value="OSBP_sf"/>
</dbReference>
<dbReference type="Gene3D" id="2.30.29.30">
    <property type="entry name" value="Pleckstrin-homology domain (PH domain)/Phosphotyrosine-binding domain (PTB)"/>
    <property type="match status" value="1"/>
</dbReference>
<dbReference type="GO" id="GO:0005829">
    <property type="term" value="C:cytosol"/>
    <property type="evidence" value="ECO:0007669"/>
    <property type="project" value="TreeGrafter"/>
</dbReference>
<dbReference type="InterPro" id="IPR041680">
    <property type="entry name" value="PH_8"/>
</dbReference>